<dbReference type="InterPro" id="IPR044665">
    <property type="entry name" value="E_coli_cyclophilin_A-like"/>
</dbReference>
<keyword evidence="4" id="KW-0732">Signal</keyword>
<dbReference type="PANTHER" id="PTHR43246">
    <property type="entry name" value="PEPTIDYL-PROLYL CIS-TRANS ISOMERASE CYP38, CHLOROPLASTIC"/>
    <property type="match status" value="1"/>
</dbReference>
<protein>
    <recommendedName>
        <fullName evidence="1">peptidylprolyl isomerase</fullName>
        <ecNumber evidence="1">5.2.1.8</ecNumber>
    </recommendedName>
</protein>
<proteinExistence type="predicted"/>
<organism evidence="6">
    <name type="scientific">Solibacter usitatus (strain Ellin6076)</name>
    <dbReference type="NCBI Taxonomy" id="234267"/>
    <lineage>
        <taxon>Bacteria</taxon>
        <taxon>Pseudomonadati</taxon>
        <taxon>Acidobacteriota</taxon>
        <taxon>Terriglobia</taxon>
        <taxon>Bryobacterales</taxon>
        <taxon>Solibacteraceae</taxon>
        <taxon>Candidatus Solibacter</taxon>
    </lineage>
</organism>
<accession>Q01U50</accession>
<dbReference type="SUPFAM" id="SSF50891">
    <property type="entry name" value="Cyclophilin-like"/>
    <property type="match status" value="1"/>
</dbReference>
<dbReference type="EC" id="5.2.1.8" evidence="1"/>
<dbReference type="STRING" id="234267.Acid_5878"/>
<dbReference type="HOGENOM" id="CLU_082529_0_0_0"/>
<dbReference type="EMBL" id="CP000473">
    <property type="protein sequence ID" value="ABJ86820.1"/>
    <property type="molecule type" value="Genomic_DNA"/>
</dbReference>
<dbReference type="InterPro" id="IPR029000">
    <property type="entry name" value="Cyclophilin-like_dom_sf"/>
</dbReference>
<reference evidence="6" key="1">
    <citation type="submission" date="2006-10" db="EMBL/GenBank/DDBJ databases">
        <title>Complete sequence of Solibacter usitatus Ellin6076.</title>
        <authorList>
            <consortium name="US DOE Joint Genome Institute"/>
            <person name="Copeland A."/>
            <person name="Lucas S."/>
            <person name="Lapidus A."/>
            <person name="Barry K."/>
            <person name="Detter J.C."/>
            <person name="Glavina del Rio T."/>
            <person name="Hammon N."/>
            <person name="Israni S."/>
            <person name="Dalin E."/>
            <person name="Tice H."/>
            <person name="Pitluck S."/>
            <person name="Thompson L.S."/>
            <person name="Brettin T."/>
            <person name="Bruce D."/>
            <person name="Han C."/>
            <person name="Tapia R."/>
            <person name="Gilna P."/>
            <person name="Schmutz J."/>
            <person name="Larimer F."/>
            <person name="Land M."/>
            <person name="Hauser L."/>
            <person name="Kyrpides N."/>
            <person name="Mikhailova N."/>
            <person name="Janssen P.H."/>
            <person name="Kuske C.R."/>
            <person name="Richardson P."/>
        </authorList>
    </citation>
    <scope>NUCLEOTIDE SEQUENCE</scope>
    <source>
        <strain evidence="6">Ellin6076</strain>
    </source>
</reference>
<name>Q01U50_SOLUE</name>
<dbReference type="KEGG" id="sus:Acid_5878"/>
<dbReference type="eggNOG" id="COG0652">
    <property type="taxonomic scope" value="Bacteria"/>
</dbReference>
<evidence type="ECO:0000256" key="4">
    <source>
        <dbReference type="SAM" id="SignalP"/>
    </source>
</evidence>
<dbReference type="PROSITE" id="PS50072">
    <property type="entry name" value="CSA_PPIASE_2"/>
    <property type="match status" value="1"/>
</dbReference>
<evidence type="ECO:0000256" key="3">
    <source>
        <dbReference type="ARBA" id="ARBA00023235"/>
    </source>
</evidence>
<dbReference type="InParanoid" id="Q01U50"/>
<dbReference type="GO" id="GO:0003755">
    <property type="term" value="F:peptidyl-prolyl cis-trans isomerase activity"/>
    <property type="evidence" value="ECO:0007669"/>
    <property type="project" value="UniProtKB-KW"/>
</dbReference>
<evidence type="ECO:0000259" key="5">
    <source>
        <dbReference type="PROSITE" id="PS50072"/>
    </source>
</evidence>
<feature type="signal peptide" evidence="4">
    <location>
        <begin position="1"/>
        <end position="22"/>
    </location>
</feature>
<evidence type="ECO:0000256" key="1">
    <source>
        <dbReference type="ARBA" id="ARBA00013194"/>
    </source>
</evidence>
<sequence precursor="true">MRFLLGFLTLLTLPLAAADAYALRHPDARIWRKHAPAVYRVRVESTQGAFVLEVHRDWAPIGADRFYNLVRSRFYDDSRFYRVTPRFAQFGIAGNPSIAAVWRSVSIDDDPVRQSNTRGRFAFAMTGPNTRTTQIYICKTDMQAQDKDGFAPLGQVVAGMEVVDRLYAGYGETAGGGMRGGKQARIFEEGNTHLDRDFPKLEKLLRAHIVR</sequence>
<dbReference type="OrthoDB" id="9807797at2"/>
<keyword evidence="3 6" id="KW-0413">Isomerase</keyword>
<evidence type="ECO:0000256" key="2">
    <source>
        <dbReference type="ARBA" id="ARBA00023110"/>
    </source>
</evidence>
<dbReference type="AlphaFoldDB" id="Q01U50"/>
<gene>
    <name evidence="6" type="ordered locus">Acid_5878</name>
</gene>
<keyword evidence="2" id="KW-0697">Rotamase</keyword>
<dbReference type="Gene3D" id="2.40.100.10">
    <property type="entry name" value="Cyclophilin-like"/>
    <property type="match status" value="1"/>
</dbReference>
<feature type="chain" id="PRO_5004162659" description="peptidylprolyl isomerase" evidence="4">
    <location>
        <begin position="23"/>
        <end position="211"/>
    </location>
</feature>
<evidence type="ECO:0000313" key="6">
    <source>
        <dbReference type="EMBL" id="ABJ86820.1"/>
    </source>
</evidence>
<dbReference type="Pfam" id="PF00160">
    <property type="entry name" value="Pro_isomerase"/>
    <property type="match status" value="1"/>
</dbReference>
<dbReference type="InterPro" id="IPR002130">
    <property type="entry name" value="Cyclophilin-type_PPIase_dom"/>
</dbReference>
<feature type="domain" description="PPIase cyclophilin-type" evidence="5">
    <location>
        <begin position="48"/>
        <end position="166"/>
    </location>
</feature>